<feature type="modified residue" description="4-aspartylphosphate" evidence="9">
    <location>
        <position position="60"/>
    </location>
</feature>
<dbReference type="SMART" id="SM00220">
    <property type="entry name" value="S_TKc"/>
    <property type="match status" value="1"/>
</dbReference>
<evidence type="ECO:0000256" key="8">
    <source>
        <dbReference type="ARBA" id="ARBA00048679"/>
    </source>
</evidence>
<dbReference type="SMART" id="SM00049">
    <property type="entry name" value="DEP"/>
    <property type="match status" value="1"/>
</dbReference>
<dbReference type="PANTHER" id="PTHR44899">
    <property type="entry name" value="CAMK FAMILY PROTEIN KINASE"/>
    <property type="match status" value="1"/>
</dbReference>
<accession>A0AAD1Y648</accession>
<keyword evidence="14" id="KW-1185">Reference proteome</keyword>
<dbReference type="PROSITE" id="PS50186">
    <property type="entry name" value="DEP"/>
    <property type="match status" value="1"/>
</dbReference>
<dbReference type="InterPro" id="IPR051131">
    <property type="entry name" value="NEK_Ser/Thr_kinase_NIMA"/>
</dbReference>
<dbReference type="PROSITE" id="PS50011">
    <property type="entry name" value="PROTEIN_KINASE_DOM"/>
    <property type="match status" value="1"/>
</dbReference>
<dbReference type="Pfam" id="PF00072">
    <property type="entry name" value="Response_reg"/>
    <property type="match status" value="1"/>
</dbReference>
<keyword evidence="5" id="KW-0418">Kinase</keyword>
<keyword evidence="9" id="KW-0597">Phosphoprotein</keyword>
<keyword evidence="6" id="KW-0067">ATP-binding</keyword>
<dbReference type="EMBL" id="CAMPGE010027900">
    <property type="protein sequence ID" value="CAI2385485.1"/>
    <property type="molecule type" value="Genomic_DNA"/>
</dbReference>
<dbReference type="InterPro" id="IPR036390">
    <property type="entry name" value="WH_DNA-bd_sf"/>
</dbReference>
<dbReference type="InterPro" id="IPR011009">
    <property type="entry name" value="Kinase-like_dom_sf"/>
</dbReference>
<keyword evidence="2" id="KW-0723">Serine/threonine-protein kinase</keyword>
<dbReference type="SUPFAM" id="SSF46785">
    <property type="entry name" value="Winged helix' DNA-binding domain"/>
    <property type="match status" value="1"/>
</dbReference>
<evidence type="ECO:0000256" key="3">
    <source>
        <dbReference type="ARBA" id="ARBA00022679"/>
    </source>
</evidence>
<dbReference type="CDD" id="cd00156">
    <property type="entry name" value="REC"/>
    <property type="match status" value="1"/>
</dbReference>
<dbReference type="Proteomes" id="UP001295684">
    <property type="component" value="Unassembled WGS sequence"/>
</dbReference>
<dbReference type="Gene3D" id="1.10.10.10">
    <property type="entry name" value="Winged helix-like DNA-binding domain superfamily/Winged helix DNA-binding domain"/>
    <property type="match status" value="1"/>
</dbReference>
<dbReference type="Pfam" id="PF00069">
    <property type="entry name" value="Pkinase"/>
    <property type="match status" value="1"/>
</dbReference>
<gene>
    <name evidence="13" type="ORF">ECRASSUSDP1_LOCUS27051</name>
</gene>
<feature type="domain" description="DEP" evidence="12">
    <location>
        <begin position="452"/>
        <end position="527"/>
    </location>
</feature>
<dbReference type="PANTHER" id="PTHR44899:SF3">
    <property type="entry name" value="SERINE_THREONINE-PROTEIN KINASE NEK1"/>
    <property type="match status" value="1"/>
</dbReference>
<reference evidence="13" key="1">
    <citation type="submission" date="2023-07" db="EMBL/GenBank/DDBJ databases">
        <authorList>
            <consortium name="AG Swart"/>
            <person name="Singh M."/>
            <person name="Singh A."/>
            <person name="Seah K."/>
            <person name="Emmerich C."/>
        </authorList>
    </citation>
    <scope>NUCLEOTIDE SEQUENCE</scope>
    <source>
        <strain evidence="13">DP1</strain>
    </source>
</reference>
<dbReference type="Gene3D" id="3.40.50.2300">
    <property type="match status" value="1"/>
</dbReference>
<evidence type="ECO:0000256" key="5">
    <source>
        <dbReference type="ARBA" id="ARBA00022777"/>
    </source>
</evidence>
<dbReference type="EC" id="2.7.11.1" evidence="1"/>
<evidence type="ECO:0000313" key="14">
    <source>
        <dbReference type="Proteomes" id="UP001295684"/>
    </source>
</evidence>
<proteinExistence type="predicted"/>
<dbReference type="CDD" id="cd04371">
    <property type="entry name" value="DEP"/>
    <property type="match status" value="1"/>
</dbReference>
<dbReference type="GO" id="GO:0000160">
    <property type="term" value="P:phosphorelay signal transduction system"/>
    <property type="evidence" value="ECO:0007669"/>
    <property type="project" value="InterPro"/>
</dbReference>
<evidence type="ECO:0000256" key="1">
    <source>
        <dbReference type="ARBA" id="ARBA00012513"/>
    </source>
</evidence>
<dbReference type="SMART" id="SM00448">
    <property type="entry name" value="REC"/>
    <property type="match status" value="1"/>
</dbReference>
<evidence type="ECO:0000259" key="11">
    <source>
        <dbReference type="PROSITE" id="PS50110"/>
    </source>
</evidence>
<feature type="domain" description="Response regulatory" evidence="11">
    <location>
        <begin position="9"/>
        <end position="127"/>
    </location>
</feature>
<organism evidence="13 14">
    <name type="scientific">Euplotes crassus</name>
    <dbReference type="NCBI Taxonomy" id="5936"/>
    <lineage>
        <taxon>Eukaryota</taxon>
        <taxon>Sar</taxon>
        <taxon>Alveolata</taxon>
        <taxon>Ciliophora</taxon>
        <taxon>Intramacronucleata</taxon>
        <taxon>Spirotrichea</taxon>
        <taxon>Hypotrichia</taxon>
        <taxon>Euplotida</taxon>
        <taxon>Euplotidae</taxon>
        <taxon>Moneuplotes</taxon>
    </lineage>
</organism>
<name>A0AAD1Y648_EUPCR</name>
<sequence>MGTNKPKYKILVAEDDPFQRLSIIDILRISNYDVTSAENGAIALDKLRDPNNQFDLVLLDLLMPEKSGKDVLEALNKDDKLSKIPVIVMSAKNDKSITAECLALGAVSFIVKPLRVQECRSFENFIGSNGETEAGQNLGKYAVIKALGSGAAGSVDLVQHKETGEYYALKTIPLSHLNERERSSAELEVHFLRVLVGPTLIKSYHSYVEKNNIYIIMELAEGGNLSDKIMAAKFKKKYFDKDTILNWAAQIILGVMVMHSKNILHRDLKCQNLFLTREGILKIGDFGISKQLDTMSNLAETNVGTPYFMAPEVCKGELYGEKADIWAIGCILYELTFLRKPFDADTIQGVFDKIIKTPVKCSDLDIDTDLQMLIISTLDKDPSKRPDIWDLASLPCINDRINKFIKEQKCEESVNGVFGGRNFVEERDTEDPDNPFYSVFDINKLDMLAHLIRTDINIEEINGGWFKRTEKCATGNSILNWLKEHIEKDDKKVEEIGQKMMDQNIIQRIDNAKYFQGSHTVYYKFYEDRDDIPSNSLRSWKGEVRSALDVSVDLVVEIGEIFQDSIVEVDDNCVIDSEEAIKSQKYDDFISNIAQLEVIDLKFNTFNEGLCFFVNVYQVMYLHFFLKYGSEYEEEEEEKSSFSNILTYFWPNSTDNFFYNIGGYMFTLDQLKHGLLRGNKKPPYSFFRTLSDRDDRANILDKLSDPRILFVCFDKGQVPESVECFDDPDTLEEKLNEILTTYLNDKVEIDPTNEEVTLPTIFEEYSADMGGSEEKVLRFIWNWYENNEFDLDDLIKLVKKKSIIIKYEG</sequence>
<dbReference type="Pfam" id="PF00610">
    <property type="entry name" value="DEP"/>
    <property type="match status" value="1"/>
</dbReference>
<evidence type="ECO:0000256" key="6">
    <source>
        <dbReference type="ARBA" id="ARBA00022840"/>
    </source>
</evidence>
<comment type="catalytic activity">
    <reaction evidence="7">
        <text>L-threonyl-[protein] + ATP = O-phospho-L-threonyl-[protein] + ADP + H(+)</text>
        <dbReference type="Rhea" id="RHEA:46608"/>
        <dbReference type="Rhea" id="RHEA-COMP:11060"/>
        <dbReference type="Rhea" id="RHEA-COMP:11605"/>
        <dbReference type="ChEBI" id="CHEBI:15378"/>
        <dbReference type="ChEBI" id="CHEBI:30013"/>
        <dbReference type="ChEBI" id="CHEBI:30616"/>
        <dbReference type="ChEBI" id="CHEBI:61977"/>
        <dbReference type="ChEBI" id="CHEBI:456216"/>
        <dbReference type="EC" id="2.7.11.1"/>
    </reaction>
</comment>
<dbReference type="InterPro" id="IPR001789">
    <property type="entry name" value="Sig_transdc_resp-reg_receiver"/>
</dbReference>
<dbReference type="InterPro" id="IPR006869">
    <property type="entry name" value="DUF547"/>
</dbReference>
<dbReference type="GO" id="GO:0005524">
    <property type="term" value="F:ATP binding"/>
    <property type="evidence" value="ECO:0007669"/>
    <property type="project" value="UniProtKB-KW"/>
</dbReference>
<dbReference type="GO" id="GO:0004674">
    <property type="term" value="F:protein serine/threonine kinase activity"/>
    <property type="evidence" value="ECO:0007669"/>
    <property type="project" value="UniProtKB-KW"/>
</dbReference>
<dbReference type="PROSITE" id="PS00108">
    <property type="entry name" value="PROTEIN_KINASE_ST"/>
    <property type="match status" value="1"/>
</dbReference>
<dbReference type="SUPFAM" id="SSF56112">
    <property type="entry name" value="Protein kinase-like (PK-like)"/>
    <property type="match status" value="1"/>
</dbReference>
<dbReference type="InterPro" id="IPR036388">
    <property type="entry name" value="WH-like_DNA-bd_sf"/>
</dbReference>
<evidence type="ECO:0000313" key="13">
    <source>
        <dbReference type="EMBL" id="CAI2385485.1"/>
    </source>
</evidence>
<evidence type="ECO:0000259" key="12">
    <source>
        <dbReference type="PROSITE" id="PS50186"/>
    </source>
</evidence>
<dbReference type="InterPro" id="IPR011006">
    <property type="entry name" value="CheY-like_superfamily"/>
</dbReference>
<dbReference type="InterPro" id="IPR000719">
    <property type="entry name" value="Prot_kinase_dom"/>
</dbReference>
<evidence type="ECO:0000256" key="4">
    <source>
        <dbReference type="ARBA" id="ARBA00022741"/>
    </source>
</evidence>
<evidence type="ECO:0000256" key="9">
    <source>
        <dbReference type="PROSITE-ProRule" id="PRU00169"/>
    </source>
</evidence>
<protein>
    <recommendedName>
        <fullName evidence="1">non-specific serine/threonine protein kinase</fullName>
        <ecNumber evidence="1">2.7.11.1</ecNumber>
    </recommendedName>
</protein>
<evidence type="ECO:0000259" key="10">
    <source>
        <dbReference type="PROSITE" id="PS50011"/>
    </source>
</evidence>
<evidence type="ECO:0000256" key="2">
    <source>
        <dbReference type="ARBA" id="ARBA00022527"/>
    </source>
</evidence>
<keyword evidence="4" id="KW-0547">Nucleotide-binding</keyword>
<dbReference type="SUPFAM" id="SSF52172">
    <property type="entry name" value="CheY-like"/>
    <property type="match status" value="1"/>
</dbReference>
<dbReference type="Gene3D" id="1.10.510.10">
    <property type="entry name" value="Transferase(Phosphotransferase) domain 1"/>
    <property type="match status" value="1"/>
</dbReference>
<dbReference type="Pfam" id="PF04784">
    <property type="entry name" value="DUF547"/>
    <property type="match status" value="1"/>
</dbReference>
<evidence type="ECO:0000256" key="7">
    <source>
        <dbReference type="ARBA" id="ARBA00047899"/>
    </source>
</evidence>
<dbReference type="InterPro" id="IPR000591">
    <property type="entry name" value="DEP_dom"/>
</dbReference>
<keyword evidence="3" id="KW-0808">Transferase</keyword>
<dbReference type="AlphaFoldDB" id="A0AAD1Y648"/>
<feature type="domain" description="Protein kinase" evidence="10">
    <location>
        <begin position="141"/>
        <end position="405"/>
    </location>
</feature>
<dbReference type="InterPro" id="IPR008271">
    <property type="entry name" value="Ser/Thr_kinase_AS"/>
</dbReference>
<dbReference type="PROSITE" id="PS50110">
    <property type="entry name" value="RESPONSE_REGULATORY"/>
    <property type="match status" value="1"/>
</dbReference>
<comment type="catalytic activity">
    <reaction evidence="8">
        <text>L-seryl-[protein] + ATP = O-phospho-L-seryl-[protein] + ADP + H(+)</text>
        <dbReference type="Rhea" id="RHEA:17989"/>
        <dbReference type="Rhea" id="RHEA-COMP:9863"/>
        <dbReference type="Rhea" id="RHEA-COMP:11604"/>
        <dbReference type="ChEBI" id="CHEBI:15378"/>
        <dbReference type="ChEBI" id="CHEBI:29999"/>
        <dbReference type="ChEBI" id="CHEBI:30616"/>
        <dbReference type="ChEBI" id="CHEBI:83421"/>
        <dbReference type="ChEBI" id="CHEBI:456216"/>
        <dbReference type="EC" id="2.7.11.1"/>
    </reaction>
</comment>
<comment type="caution">
    <text evidence="13">The sequence shown here is derived from an EMBL/GenBank/DDBJ whole genome shotgun (WGS) entry which is preliminary data.</text>
</comment>